<organism evidence="2 3">
    <name type="scientific">Chryseobacterium aquaticum</name>
    <dbReference type="NCBI Taxonomy" id="452084"/>
    <lineage>
        <taxon>Bacteria</taxon>
        <taxon>Pseudomonadati</taxon>
        <taxon>Bacteroidota</taxon>
        <taxon>Flavobacteriia</taxon>
        <taxon>Flavobacteriales</taxon>
        <taxon>Weeksellaceae</taxon>
        <taxon>Chryseobacterium group</taxon>
        <taxon>Chryseobacterium</taxon>
    </lineage>
</organism>
<gene>
    <name evidence="2" type="ORF">AR438_03695</name>
</gene>
<dbReference type="Proteomes" id="UP000051682">
    <property type="component" value="Unassembled WGS sequence"/>
</dbReference>
<evidence type="ECO:0000313" key="3">
    <source>
        <dbReference type="Proteomes" id="UP000051682"/>
    </source>
</evidence>
<keyword evidence="3" id="KW-1185">Reference proteome</keyword>
<feature type="signal peptide" evidence="1">
    <location>
        <begin position="1"/>
        <end position="19"/>
    </location>
</feature>
<dbReference type="AlphaFoldDB" id="A0A0Q3LVD5"/>
<comment type="caution">
    <text evidence="2">The sequence shown here is derived from an EMBL/GenBank/DDBJ whole genome shotgun (WGS) entry which is preliminary data.</text>
</comment>
<proteinExistence type="predicted"/>
<keyword evidence="1" id="KW-0732">Signal</keyword>
<dbReference type="OrthoDB" id="9929437at2"/>
<dbReference type="EMBL" id="LLYZ01000002">
    <property type="protein sequence ID" value="KQK27321.1"/>
    <property type="molecule type" value="Genomic_DNA"/>
</dbReference>
<feature type="chain" id="PRO_5006205373" description="DUF2059 domain-containing protein" evidence="1">
    <location>
        <begin position="20"/>
        <end position="143"/>
    </location>
</feature>
<evidence type="ECO:0000313" key="2">
    <source>
        <dbReference type="EMBL" id="KQK27321.1"/>
    </source>
</evidence>
<reference evidence="2 3" key="1">
    <citation type="submission" date="2015-10" db="EMBL/GenBank/DDBJ databases">
        <title>Chryseobacterium aquaticum genome.</title>
        <authorList>
            <person name="Newman J.D."/>
            <person name="Ferguson M.B."/>
            <person name="Miller J.R."/>
        </authorList>
    </citation>
    <scope>NUCLEOTIDE SEQUENCE [LARGE SCALE GENOMIC DNA]</scope>
    <source>
        <strain evidence="2 3">KCTC 12483</strain>
    </source>
</reference>
<dbReference type="RefSeq" id="WP_056012033.1">
    <property type="nucleotide sequence ID" value="NZ_LLYZ01000002.1"/>
</dbReference>
<accession>A0A0Q3LVD5</accession>
<evidence type="ECO:0008006" key="4">
    <source>
        <dbReference type="Google" id="ProtNLM"/>
    </source>
</evidence>
<dbReference type="STRING" id="452084.AR438_03695"/>
<protein>
    <recommendedName>
        <fullName evidence="4">DUF2059 domain-containing protein</fullName>
    </recommendedName>
</protein>
<sequence>MKKIILVVVLSSFPTIFLAQGFPPPPSEKPDGKKLELINVFIKEAYYHEMLKHFLSSALTIYSDQYSHSDLKKVYNQFKPDEFLKNNQAFYGMFKNLSLDDINKINNLYQSLEGRGAFVPMISDGIISQLNSYAREELKKQKP</sequence>
<name>A0A0Q3LVD5_9FLAO</name>
<evidence type="ECO:0000256" key="1">
    <source>
        <dbReference type="SAM" id="SignalP"/>
    </source>
</evidence>